<sequence>MERSQIVKKEISSFDQRITELLNRIQLIDVRRKQLLDKRETLAIELRSLTKDEIMLKESIGIKEKAYRNLDADLKILQAQLVAFEEELKSEMVSALSGAEHRLLSELVAKSDNLKERLSILATERSKTGTRKDILEITLGSNLRPRLEELRDKIENGAVMSDDGLEKRRRDLASILQSIQEIVGRTR</sequence>
<feature type="non-terminal residue" evidence="2">
    <location>
        <position position="187"/>
    </location>
</feature>
<reference evidence="2" key="1">
    <citation type="journal article" date="2020" name="Fungal Divers.">
        <title>Resolving the Mortierellaceae phylogeny through synthesis of multi-gene phylogenetics and phylogenomics.</title>
        <authorList>
            <person name="Vandepol N."/>
            <person name="Liber J."/>
            <person name="Desiro A."/>
            <person name="Na H."/>
            <person name="Kennedy M."/>
            <person name="Barry K."/>
            <person name="Grigoriev I.V."/>
            <person name="Miller A.N."/>
            <person name="O'Donnell K."/>
            <person name="Stajich J.E."/>
            <person name="Bonito G."/>
        </authorList>
    </citation>
    <scope>NUCLEOTIDE SEQUENCE</scope>
    <source>
        <strain evidence="2">MES-2147</strain>
    </source>
</reference>
<organism evidence="2 3">
    <name type="scientific">Modicella reniformis</name>
    <dbReference type="NCBI Taxonomy" id="1440133"/>
    <lineage>
        <taxon>Eukaryota</taxon>
        <taxon>Fungi</taxon>
        <taxon>Fungi incertae sedis</taxon>
        <taxon>Mucoromycota</taxon>
        <taxon>Mortierellomycotina</taxon>
        <taxon>Mortierellomycetes</taxon>
        <taxon>Mortierellales</taxon>
        <taxon>Mortierellaceae</taxon>
        <taxon>Modicella</taxon>
    </lineage>
</organism>
<comment type="caution">
    <text evidence="2">The sequence shown here is derived from an EMBL/GenBank/DDBJ whole genome shotgun (WGS) entry which is preliminary data.</text>
</comment>
<dbReference type="EMBL" id="JAAAHW010005579">
    <property type="protein sequence ID" value="KAF9967686.1"/>
    <property type="molecule type" value="Genomic_DNA"/>
</dbReference>
<dbReference type="Proteomes" id="UP000749646">
    <property type="component" value="Unassembled WGS sequence"/>
</dbReference>
<evidence type="ECO:0000313" key="3">
    <source>
        <dbReference type="Proteomes" id="UP000749646"/>
    </source>
</evidence>
<evidence type="ECO:0000313" key="2">
    <source>
        <dbReference type="EMBL" id="KAF9967686.1"/>
    </source>
</evidence>
<dbReference type="AlphaFoldDB" id="A0A9P6M6I1"/>
<feature type="coiled-coil region" evidence="1">
    <location>
        <begin position="32"/>
        <end position="124"/>
    </location>
</feature>
<keyword evidence="3" id="KW-1185">Reference proteome</keyword>
<protein>
    <submittedName>
        <fullName evidence="2">Structural maintenance of chromosomes protein 3</fullName>
    </submittedName>
</protein>
<accession>A0A9P6M6I1</accession>
<keyword evidence="1" id="KW-0175">Coiled coil</keyword>
<name>A0A9P6M6I1_9FUNG</name>
<dbReference type="PANTHER" id="PTHR43977">
    <property type="entry name" value="STRUCTURAL MAINTENANCE OF CHROMOSOMES PROTEIN 3"/>
    <property type="match status" value="1"/>
</dbReference>
<evidence type="ECO:0000256" key="1">
    <source>
        <dbReference type="SAM" id="Coils"/>
    </source>
</evidence>
<gene>
    <name evidence="2" type="primary">SMC3_4</name>
    <name evidence="2" type="ORF">BGZ65_012957</name>
</gene>
<proteinExistence type="predicted"/>